<protein>
    <submittedName>
        <fullName evidence="2">Uncharacterized protein</fullName>
    </submittedName>
</protein>
<sequence>MGRQTRTLLPVPTEHLEPEAIPSKDVHNRLHVIRLQQTASYDRNARYLRPLKPGQHVTTYDTLQRTWSPAVVLRPAEAPRSMIVKTEDGREMRRTREHLREAAPEPGPESTSPRASEDSGLHAGQQQQLRRSTRSRHEPCRYPLPDQTTRLHQH</sequence>
<evidence type="ECO:0000313" key="2">
    <source>
        <dbReference type="EMBL" id="JAP86103.1"/>
    </source>
</evidence>
<dbReference type="EMBL" id="GEDV01002454">
    <property type="protein sequence ID" value="JAP86103.1"/>
    <property type="molecule type" value="Transcribed_RNA"/>
</dbReference>
<dbReference type="AlphaFoldDB" id="A0A131Z3X1"/>
<organism evidence="2">
    <name type="scientific">Rhipicephalus appendiculatus</name>
    <name type="common">Brown ear tick</name>
    <dbReference type="NCBI Taxonomy" id="34631"/>
    <lineage>
        <taxon>Eukaryota</taxon>
        <taxon>Metazoa</taxon>
        <taxon>Ecdysozoa</taxon>
        <taxon>Arthropoda</taxon>
        <taxon>Chelicerata</taxon>
        <taxon>Arachnida</taxon>
        <taxon>Acari</taxon>
        <taxon>Parasitiformes</taxon>
        <taxon>Ixodida</taxon>
        <taxon>Ixodoidea</taxon>
        <taxon>Ixodidae</taxon>
        <taxon>Rhipicephalinae</taxon>
        <taxon>Rhipicephalus</taxon>
        <taxon>Rhipicephalus</taxon>
    </lineage>
</organism>
<proteinExistence type="predicted"/>
<dbReference type="PANTHER" id="PTHR33244:SF3">
    <property type="entry name" value="PEPTIDASE A2 DOMAIN-CONTAINING PROTEIN"/>
    <property type="match status" value="1"/>
</dbReference>
<name>A0A131Z3X1_RHIAP</name>
<reference evidence="2" key="1">
    <citation type="journal article" date="2016" name="Ticks Tick Borne Dis.">
        <title>De novo assembly and annotation of the salivary gland transcriptome of Rhipicephalus appendiculatus male and female ticks during blood feeding.</title>
        <authorList>
            <person name="de Castro M.H."/>
            <person name="de Klerk D."/>
            <person name="Pienaar R."/>
            <person name="Latif A.A."/>
            <person name="Rees D.J."/>
            <person name="Mans B.J."/>
        </authorList>
    </citation>
    <scope>NUCLEOTIDE SEQUENCE</scope>
    <source>
        <tissue evidence="2">Salivary glands</tissue>
    </source>
</reference>
<accession>A0A131Z3X1</accession>
<feature type="compositionally biased region" description="Basic and acidic residues" evidence="1">
    <location>
        <begin position="85"/>
        <end position="103"/>
    </location>
</feature>
<dbReference type="PANTHER" id="PTHR33244">
    <property type="entry name" value="INTEGRASE CATALYTIC DOMAIN-CONTAINING PROTEIN-RELATED"/>
    <property type="match status" value="1"/>
</dbReference>
<evidence type="ECO:0000256" key="1">
    <source>
        <dbReference type="SAM" id="MobiDB-lite"/>
    </source>
</evidence>
<feature type="region of interest" description="Disordered" evidence="1">
    <location>
        <begin position="77"/>
        <end position="154"/>
    </location>
</feature>